<evidence type="ECO:0000313" key="2">
    <source>
        <dbReference type="EMBL" id="MBX62845.1"/>
    </source>
</evidence>
<organism evidence="2">
    <name type="scientific">Rhizophora mucronata</name>
    <name type="common">Asiatic mangrove</name>
    <dbReference type="NCBI Taxonomy" id="61149"/>
    <lineage>
        <taxon>Eukaryota</taxon>
        <taxon>Viridiplantae</taxon>
        <taxon>Streptophyta</taxon>
        <taxon>Embryophyta</taxon>
        <taxon>Tracheophyta</taxon>
        <taxon>Spermatophyta</taxon>
        <taxon>Magnoliopsida</taxon>
        <taxon>eudicotyledons</taxon>
        <taxon>Gunneridae</taxon>
        <taxon>Pentapetalae</taxon>
        <taxon>rosids</taxon>
        <taxon>fabids</taxon>
        <taxon>Malpighiales</taxon>
        <taxon>Rhizophoraceae</taxon>
        <taxon>Rhizophora</taxon>
    </lineage>
</organism>
<dbReference type="AlphaFoldDB" id="A0A2P2Q794"/>
<reference evidence="2" key="1">
    <citation type="submission" date="2018-02" db="EMBL/GenBank/DDBJ databases">
        <title>Rhizophora mucronata_Transcriptome.</title>
        <authorList>
            <person name="Meera S.P."/>
            <person name="Sreeshan A."/>
            <person name="Augustine A."/>
        </authorList>
    </citation>
    <scope>NUCLEOTIDE SEQUENCE</scope>
    <source>
        <tissue evidence="2">Leaf</tissue>
    </source>
</reference>
<dbReference type="EMBL" id="GGEC01082361">
    <property type="protein sequence ID" value="MBX62845.1"/>
    <property type="molecule type" value="Transcribed_RNA"/>
</dbReference>
<proteinExistence type="predicted"/>
<evidence type="ECO:0000256" key="1">
    <source>
        <dbReference type="SAM" id="MobiDB-lite"/>
    </source>
</evidence>
<feature type="region of interest" description="Disordered" evidence="1">
    <location>
        <begin position="1"/>
        <end position="27"/>
    </location>
</feature>
<protein>
    <submittedName>
        <fullName evidence="2">Uncharacterized protein</fullName>
    </submittedName>
</protein>
<accession>A0A2P2Q794</accession>
<feature type="compositionally biased region" description="Low complexity" evidence="1">
    <location>
        <begin position="7"/>
        <end position="20"/>
    </location>
</feature>
<name>A0A2P2Q794_RHIMU</name>
<sequence>MMDHLRTGTSSSTSAGAKATILKQSHA</sequence>